<keyword evidence="3" id="KW-1185">Reference proteome</keyword>
<dbReference type="AlphaFoldDB" id="A0A0L0DP29"/>
<name>A0A0L0DP29_THETB</name>
<sequence length="643" mass="72777">MEDHVEFLLLAEFDIDEGSLLSVQYPTATGIEEQCLAELMLPDGAHNREEDWTVFFINRDENEQVLGSSAAAASESRADEAAERQVVLEAWTYQFNPEMDEWQQLDDDMKLLVLLPTEIIVCQRNREELLVLSCDEAIEYRQLEPTFSVAMTSEAAVAFRFASPEDDLIFLEHCELLATTDKAVVEQDTPDVDDEVEGAEDSKPPFLYCMNLVRTQKNAEWTRGAKVKAMAICSKHQYMHVFKPLLILALEQYFVTPEVAVIEDLFNAINSMDLRSLPQYSLAEKKLLRASTSDFGVPLVYSSHVKYGPAKIPVKVPLIMLPDEVSEQSIVPLIHKFGEEIMTIYNALLLERRVIFLGYGHPAGEVCDAVLGAMSMVSPPLPAVIKRTFPYTNLVNLDFLQLSSFCAGTTNLIFQQREDWWDVLCDLETGKVVLSQRMQLERKENPSNHASQDTELFAEVMFAVENHYGASKILGLFQEYTQFNIDLARARVEFPNTSLKSRTLDCNRKRTDKLKRTATFKHYVSLSNEAAAESALQGADVELSVAKLRVQRLDDDEMLRVFQEFIGSVVSDAQITEFLQFFPEDRDGLAPLGTGLFHASEEVRALAVELLSRIEKNKYGRILVQSLNKFILSAFRRNQFLVG</sequence>
<dbReference type="Pfam" id="PF07792">
    <property type="entry name" value="Afi1"/>
    <property type="match status" value="1"/>
</dbReference>
<dbReference type="eggNOG" id="ENOG502QQUZ">
    <property type="taxonomic scope" value="Eukaryota"/>
</dbReference>
<dbReference type="PANTHER" id="PTHR28245:SF1">
    <property type="entry name" value="ARF3-INTERACTING PROTEIN 1"/>
    <property type="match status" value="1"/>
</dbReference>
<organism evidence="2 3">
    <name type="scientific">Thecamonas trahens ATCC 50062</name>
    <dbReference type="NCBI Taxonomy" id="461836"/>
    <lineage>
        <taxon>Eukaryota</taxon>
        <taxon>Apusozoa</taxon>
        <taxon>Apusomonadida</taxon>
        <taxon>Apusomonadidae</taxon>
        <taxon>Thecamonas</taxon>
    </lineage>
</organism>
<dbReference type="InterPro" id="IPR012860">
    <property type="entry name" value="Afi1_N"/>
</dbReference>
<protein>
    <recommendedName>
        <fullName evidence="1">UDENN domain-containing protein</fullName>
    </recommendedName>
</protein>
<dbReference type="PROSITE" id="PS50211">
    <property type="entry name" value="DENN"/>
    <property type="match status" value="1"/>
</dbReference>
<dbReference type="Pfam" id="PF08616">
    <property type="entry name" value="SPA"/>
    <property type="match status" value="1"/>
</dbReference>
<dbReference type="GO" id="GO:0051666">
    <property type="term" value="P:actin cortical patch localization"/>
    <property type="evidence" value="ECO:0007669"/>
    <property type="project" value="TreeGrafter"/>
</dbReference>
<dbReference type="RefSeq" id="XP_013754343.1">
    <property type="nucleotide sequence ID" value="XM_013898889.1"/>
</dbReference>
<proteinExistence type="predicted"/>
<dbReference type="OrthoDB" id="66409at2759"/>
<feature type="domain" description="UDENN" evidence="1">
    <location>
        <begin position="6"/>
        <end position="560"/>
    </location>
</feature>
<gene>
    <name evidence="2" type="ORF">AMSG_09499</name>
</gene>
<dbReference type="InterPro" id="IPR037516">
    <property type="entry name" value="Tripartite_DENN"/>
</dbReference>
<dbReference type="STRING" id="461836.A0A0L0DP29"/>
<dbReference type="EMBL" id="GL349482">
    <property type="protein sequence ID" value="KNC53781.1"/>
    <property type="molecule type" value="Genomic_DNA"/>
</dbReference>
<dbReference type="GeneID" id="25567951"/>
<dbReference type="InterPro" id="IPR052809">
    <property type="entry name" value="Actin_polarity_regulatory"/>
</dbReference>
<accession>A0A0L0DP29</accession>
<evidence type="ECO:0000259" key="1">
    <source>
        <dbReference type="PROSITE" id="PS50211"/>
    </source>
</evidence>
<dbReference type="OMA" id="GRHFWAQ"/>
<dbReference type="Proteomes" id="UP000054408">
    <property type="component" value="Unassembled WGS sequence"/>
</dbReference>
<dbReference type="GO" id="GO:0005886">
    <property type="term" value="C:plasma membrane"/>
    <property type="evidence" value="ECO:0007669"/>
    <property type="project" value="TreeGrafter"/>
</dbReference>
<evidence type="ECO:0000313" key="2">
    <source>
        <dbReference type="EMBL" id="KNC53781.1"/>
    </source>
</evidence>
<dbReference type="PANTHER" id="PTHR28245">
    <property type="entry name" value="ARF3-INTERACTING PROTEIN 1"/>
    <property type="match status" value="1"/>
</dbReference>
<reference evidence="2 3" key="1">
    <citation type="submission" date="2010-05" db="EMBL/GenBank/DDBJ databases">
        <title>The Genome Sequence of Thecamonas trahens ATCC 50062.</title>
        <authorList>
            <consortium name="The Broad Institute Genome Sequencing Platform"/>
            <person name="Russ C."/>
            <person name="Cuomo C."/>
            <person name="Shea T."/>
            <person name="Young S.K."/>
            <person name="Zeng Q."/>
            <person name="Koehrsen M."/>
            <person name="Haas B."/>
            <person name="Borodovsky M."/>
            <person name="Guigo R."/>
            <person name="Alvarado L."/>
            <person name="Berlin A."/>
            <person name="Bochicchio J."/>
            <person name="Borenstein D."/>
            <person name="Chapman S."/>
            <person name="Chen Z."/>
            <person name="Freedman E."/>
            <person name="Gellesch M."/>
            <person name="Goldberg J."/>
            <person name="Griggs A."/>
            <person name="Gujja S."/>
            <person name="Heilman E."/>
            <person name="Heiman D."/>
            <person name="Hepburn T."/>
            <person name="Howarth C."/>
            <person name="Jen D."/>
            <person name="Larson L."/>
            <person name="Mehta T."/>
            <person name="Park D."/>
            <person name="Pearson M."/>
            <person name="Roberts A."/>
            <person name="Saif S."/>
            <person name="Shenoy N."/>
            <person name="Sisk P."/>
            <person name="Stolte C."/>
            <person name="Sykes S."/>
            <person name="Thomson T."/>
            <person name="Walk T."/>
            <person name="White J."/>
            <person name="Yandava C."/>
            <person name="Burger G."/>
            <person name="Gray M.W."/>
            <person name="Holland P.W.H."/>
            <person name="King N."/>
            <person name="Lang F.B.F."/>
            <person name="Roger A.J."/>
            <person name="Ruiz-Trillo I."/>
            <person name="Lander E."/>
            <person name="Nusbaum C."/>
        </authorList>
    </citation>
    <scope>NUCLEOTIDE SEQUENCE [LARGE SCALE GENOMIC DNA]</scope>
    <source>
        <strain evidence="2 3">ATCC 50062</strain>
    </source>
</reference>
<evidence type="ECO:0000313" key="3">
    <source>
        <dbReference type="Proteomes" id="UP000054408"/>
    </source>
</evidence>